<accession>A0A813IYB5</accession>
<protein>
    <recommendedName>
        <fullName evidence="4">FLZ-type domain-containing protein</fullName>
    </recommendedName>
</protein>
<dbReference type="GO" id="GO:0046872">
    <property type="term" value="F:metal ion binding"/>
    <property type="evidence" value="ECO:0007669"/>
    <property type="project" value="UniProtKB-KW"/>
</dbReference>
<dbReference type="EMBL" id="CAJNNW010016801">
    <property type="protein sequence ID" value="CAE8659784.1"/>
    <property type="molecule type" value="Genomic_DNA"/>
</dbReference>
<dbReference type="EMBL" id="CAJNNW010025812">
    <property type="protein sequence ID" value="CAE8680002.1"/>
    <property type="molecule type" value="Genomic_DNA"/>
</dbReference>
<feature type="compositionally biased region" description="Polar residues" evidence="3">
    <location>
        <begin position="77"/>
        <end position="101"/>
    </location>
</feature>
<evidence type="ECO:0000256" key="1">
    <source>
        <dbReference type="ARBA" id="ARBA00009374"/>
    </source>
</evidence>
<sequence length="189" mass="20335">MVHPTAGDSGFRCHHCVSLITDGMDVYMSRDESYCSSNCRRKGHSAKYTEYLHGSRGSSMRPRQPAEDFADGADTADGSSVVSESVSNFDGTDRSCSSKWTGTEPGGRWAGRPGVLGWIMAVGLRQLTAMTGVPELLRAASTDACDFGEVGYIGQRSMSLNRSCGNFRDLAGEDRKGSGSDFVHLIEGF</sequence>
<keyword evidence="2" id="KW-0479">Metal-binding</keyword>
<feature type="region of interest" description="Disordered" evidence="3">
    <location>
        <begin position="52"/>
        <end position="105"/>
    </location>
</feature>
<gene>
    <name evidence="5" type="ORF">PGLA2088_LOCUS13885</name>
    <name evidence="6" type="ORF">PGLA2088_LOCUS21670</name>
</gene>
<evidence type="ECO:0000259" key="4">
    <source>
        <dbReference type="Pfam" id="PF04570"/>
    </source>
</evidence>
<reference evidence="5" key="1">
    <citation type="submission" date="2021-02" db="EMBL/GenBank/DDBJ databases">
        <authorList>
            <person name="Dougan E. K."/>
            <person name="Rhodes N."/>
            <person name="Thang M."/>
            <person name="Chan C."/>
        </authorList>
    </citation>
    <scope>NUCLEOTIDE SEQUENCE</scope>
</reference>
<comment type="caution">
    <text evidence="5">The sequence shown here is derived from an EMBL/GenBank/DDBJ whole genome shotgun (WGS) entry which is preliminary data.</text>
</comment>
<name>A0A813IYB5_POLGL</name>
<dbReference type="AlphaFoldDB" id="A0A813IYB5"/>
<evidence type="ECO:0000313" key="7">
    <source>
        <dbReference type="Proteomes" id="UP000626109"/>
    </source>
</evidence>
<organism evidence="5 7">
    <name type="scientific">Polarella glacialis</name>
    <name type="common">Dinoflagellate</name>
    <dbReference type="NCBI Taxonomy" id="89957"/>
    <lineage>
        <taxon>Eukaryota</taxon>
        <taxon>Sar</taxon>
        <taxon>Alveolata</taxon>
        <taxon>Dinophyceae</taxon>
        <taxon>Suessiales</taxon>
        <taxon>Suessiaceae</taxon>
        <taxon>Polarella</taxon>
    </lineage>
</organism>
<proteinExistence type="inferred from homology"/>
<evidence type="ECO:0000256" key="2">
    <source>
        <dbReference type="ARBA" id="ARBA00022723"/>
    </source>
</evidence>
<feature type="domain" description="FLZ-type" evidence="4">
    <location>
        <begin position="12"/>
        <end position="42"/>
    </location>
</feature>
<evidence type="ECO:0000313" key="6">
    <source>
        <dbReference type="EMBL" id="CAE8680002.1"/>
    </source>
</evidence>
<dbReference type="InterPro" id="IPR007650">
    <property type="entry name" value="Zf-FLZ_dom"/>
</dbReference>
<comment type="similarity">
    <text evidence="1">Belongs to the FLZ family.</text>
</comment>
<evidence type="ECO:0000256" key="3">
    <source>
        <dbReference type="SAM" id="MobiDB-lite"/>
    </source>
</evidence>
<dbReference type="Pfam" id="PF04570">
    <property type="entry name" value="zf-FLZ"/>
    <property type="match status" value="1"/>
</dbReference>
<evidence type="ECO:0000313" key="5">
    <source>
        <dbReference type="EMBL" id="CAE8659784.1"/>
    </source>
</evidence>
<dbReference type="Proteomes" id="UP000626109">
    <property type="component" value="Unassembled WGS sequence"/>
</dbReference>